<dbReference type="Proteomes" id="UP000006514">
    <property type="component" value="Unassembled WGS sequence"/>
</dbReference>
<evidence type="ECO:0000313" key="3">
    <source>
        <dbReference type="Proteomes" id="UP000006514"/>
    </source>
</evidence>
<dbReference type="AlphaFoldDB" id="J0CWL3"/>
<gene>
    <name evidence="2" type="ORF">AURDEDRAFT_175913</name>
</gene>
<dbReference type="EMBL" id="JH687908">
    <property type="protein sequence ID" value="EJD35037.1"/>
    <property type="molecule type" value="Genomic_DNA"/>
</dbReference>
<dbReference type="InParanoid" id="J0CWL3"/>
<keyword evidence="3" id="KW-1185">Reference proteome</keyword>
<organism evidence="2 3">
    <name type="scientific">Auricularia subglabra (strain TFB-10046 / SS5)</name>
    <name type="common">White-rot fungus</name>
    <name type="synonym">Auricularia delicata (strain TFB10046)</name>
    <dbReference type="NCBI Taxonomy" id="717982"/>
    <lineage>
        <taxon>Eukaryota</taxon>
        <taxon>Fungi</taxon>
        <taxon>Dikarya</taxon>
        <taxon>Basidiomycota</taxon>
        <taxon>Agaricomycotina</taxon>
        <taxon>Agaricomycetes</taxon>
        <taxon>Auriculariales</taxon>
        <taxon>Auriculariaceae</taxon>
        <taxon>Auricularia</taxon>
    </lineage>
</organism>
<reference evidence="3" key="1">
    <citation type="journal article" date="2012" name="Science">
        <title>The Paleozoic origin of enzymatic lignin decomposition reconstructed from 31 fungal genomes.</title>
        <authorList>
            <person name="Floudas D."/>
            <person name="Binder M."/>
            <person name="Riley R."/>
            <person name="Barry K."/>
            <person name="Blanchette R.A."/>
            <person name="Henrissat B."/>
            <person name="Martinez A.T."/>
            <person name="Otillar R."/>
            <person name="Spatafora J.W."/>
            <person name="Yadav J.S."/>
            <person name="Aerts A."/>
            <person name="Benoit I."/>
            <person name="Boyd A."/>
            <person name="Carlson A."/>
            <person name="Copeland A."/>
            <person name="Coutinho P.M."/>
            <person name="de Vries R.P."/>
            <person name="Ferreira P."/>
            <person name="Findley K."/>
            <person name="Foster B."/>
            <person name="Gaskell J."/>
            <person name="Glotzer D."/>
            <person name="Gorecki P."/>
            <person name="Heitman J."/>
            <person name="Hesse C."/>
            <person name="Hori C."/>
            <person name="Igarashi K."/>
            <person name="Jurgens J.A."/>
            <person name="Kallen N."/>
            <person name="Kersten P."/>
            <person name="Kohler A."/>
            <person name="Kuees U."/>
            <person name="Kumar T.K.A."/>
            <person name="Kuo A."/>
            <person name="LaButti K."/>
            <person name="Larrondo L.F."/>
            <person name="Lindquist E."/>
            <person name="Ling A."/>
            <person name="Lombard V."/>
            <person name="Lucas S."/>
            <person name="Lundell T."/>
            <person name="Martin R."/>
            <person name="McLaughlin D.J."/>
            <person name="Morgenstern I."/>
            <person name="Morin E."/>
            <person name="Murat C."/>
            <person name="Nagy L.G."/>
            <person name="Nolan M."/>
            <person name="Ohm R.A."/>
            <person name="Patyshakuliyeva A."/>
            <person name="Rokas A."/>
            <person name="Ruiz-Duenas F.J."/>
            <person name="Sabat G."/>
            <person name="Salamov A."/>
            <person name="Samejima M."/>
            <person name="Schmutz J."/>
            <person name="Slot J.C."/>
            <person name="St John F."/>
            <person name="Stenlid J."/>
            <person name="Sun H."/>
            <person name="Sun S."/>
            <person name="Syed K."/>
            <person name="Tsang A."/>
            <person name="Wiebenga A."/>
            <person name="Young D."/>
            <person name="Pisabarro A."/>
            <person name="Eastwood D.C."/>
            <person name="Martin F."/>
            <person name="Cullen D."/>
            <person name="Grigoriev I.V."/>
            <person name="Hibbett D.S."/>
        </authorList>
    </citation>
    <scope>NUCLEOTIDE SEQUENCE [LARGE SCALE GENOMIC DNA]</scope>
    <source>
        <strain evidence="3">TFB10046</strain>
    </source>
</reference>
<evidence type="ECO:0000256" key="1">
    <source>
        <dbReference type="SAM" id="MobiDB-lite"/>
    </source>
</evidence>
<feature type="region of interest" description="Disordered" evidence="1">
    <location>
        <begin position="103"/>
        <end position="124"/>
    </location>
</feature>
<accession>J0CWL3</accession>
<proteinExistence type="predicted"/>
<name>J0CWL3_AURST</name>
<dbReference type="KEGG" id="adl:AURDEDRAFT_175913"/>
<protein>
    <submittedName>
        <fullName evidence="2">Uncharacterized protein</fullName>
    </submittedName>
</protein>
<sequence>MGRNPLLVGLVDMDSAAAHFHYDLDFSFPKEAIAPYDCCVASANFVSLVEWNRGALVCAGRNISHPSKLPNYVMKGLEYLERPCGLALAGIAPLSMLFVMPPNSSSLSRRSPTGASTRPRGHRASLHAVRHASELLVSVPTQPDGRVERFSPAGTGSWCT</sequence>
<evidence type="ECO:0000313" key="2">
    <source>
        <dbReference type="EMBL" id="EJD35037.1"/>
    </source>
</evidence>